<dbReference type="Proteomes" id="UP001175226">
    <property type="component" value="Unassembled WGS sequence"/>
</dbReference>
<protein>
    <submittedName>
        <fullName evidence="1">Uncharacterized protein</fullName>
    </submittedName>
</protein>
<keyword evidence="2" id="KW-1185">Reference proteome</keyword>
<proteinExistence type="predicted"/>
<dbReference type="AlphaFoldDB" id="A0AA39J2E7"/>
<name>A0AA39J2E7_9AGAR</name>
<organism evidence="1 2">
    <name type="scientific">Armillaria borealis</name>
    <dbReference type="NCBI Taxonomy" id="47425"/>
    <lineage>
        <taxon>Eukaryota</taxon>
        <taxon>Fungi</taxon>
        <taxon>Dikarya</taxon>
        <taxon>Basidiomycota</taxon>
        <taxon>Agaricomycotina</taxon>
        <taxon>Agaricomycetes</taxon>
        <taxon>Agaricomycetidae</taxon>
        <taxon>Agaricales</taxon>
        <taxon>Marasmiineae</taxon>
        <taxon>Physalacriaceae</taxon>
        <taxon>Armillaria</taxon>
    </lineage>
</organism>
<comment type="caution">
    <text evidence="1">The sequence shown here is derived from an EMBL/GenBank/DDBJ whole genome shotgun (WGS) entry which is preliminary data.</text>
</comment>
<accession>A0AA39J2E7</accession>
<sequence length="323" mass="36703">MYVGWHRFEHEIEQSIKRQPAGTEVHAICIVHVPIFVRVSSTLAALELVLITHEWATAVKKIWREVSIPIICFYPPTAALRTIFPWFWPNARFPSGSRTRLYLGAAAPSERMRVRSPRACEEKIRLEIQLLTKDHTPNINVLTGIWTSVSLGRDAKKLLDTSLWVVVSLRVSSAERAAVLWSKIAKRHRHQISIMLWVGVEHTHACVKQSRCVIRAQGVGRRRSRDVPQASCPGFGAFIVERDLNVCTSRSLAFHFMKQALGKKTCPLNRLPLWLFFVRSTVTSRVADDWSNSSHKLIPTSEATRKSRSKVSAVVILMPFCRP</sequence>
<gene>
    <name evidence="1" type="ORF">EV421DRAFT_1741787</name>
</gene>
<evidence type="ECO:0000313" key="1">
    <source>
        <dbReference type="EMBL" id="KAK0433198.1"/>
    </source>
</evidence>
<reference evidence="1" key="1">
    <citation type="submission" date="2023-06" db="EMBL/GenBank/DDBJ databases">
        <authorList>
            <consortium name="Lawrence Berkeley National Laboratory"/>
            <person name="Ahrendt S."/>
            <person name="Sahu N."/>
            <person name="Indic B."/>
            <person name="Wong-Bajracharya J."/>
            <person name="Merenyi Z."/>
            <person name="Ke H.-M."/>
            <person name="Monk M."/>
            <person name="Kocsube S."/>
            <person name="Drula E."/>
            <person name="Lipzen A."/>
            <person name="Balint B."/>
            <person name="Henrissat B."/>
            <person name="Andreopoulos B."/>
            <person name="Martin F.M."/>
            <person name="Harder C.B."/>
            <person name="Rigling D."/>
            <person name="Ford K.L."/>
            <person name="Foster G.D."/>
            <person name="Pangilinan J."/>
            <person name="Papanicolaou A."/>
            <person name="Barry K."/>
            <person name="LaButti K."/>
            <person name="Viragh M."/>
            <person name="Koriabine M."/>
            <person name="Yan M."/>
            <person name="Riley R."/>
            <person name="Champramary S."/>
            <person name="Plett K.L."/>
            <person name="Tsai I.J."/>
            <person name="Slot J."/>
            <person name="Sipos G."/>
            <person name="Plett J."/>
            <person name="Nagy L.G."/>
            <person name="Grigoriev I.V."/>
        </authorList>
    </citation>
    <scope>NUCLEOTIDE SEQUENCE</scope>
    <source>
        <strain evidence="1">FPL87.14</strain>
    </source>
</reference>
<dbReference type="EMBL" id="JAUEPT010000084">
    <property type="protein sequence ID" value="KAK0433198.1"/>
    <property type="molecule type" value="Genomic_DNA"/>
</dbReference>
<evidence type="ECO:0000313" key="2">
    <source>
        <dbReference type="Proteomes" id="UP001175226"/>
    </source>
</evidence>